<keyword evidence="1" id="KW-1133">Transmembrane helix</keyword>
<evidence type="ECO:0000313" key="3">
    <source>
        <dbReference type="Proteomes" id="UP001596091"/>
    </source>
</evidence>
<feature type="transmembrane region" description="Helical" evidence="1">
    <location>
        <begin position="108"/>
        <end position="126"/>
    </location>
</feature>
<organism evidence="2 3">
    <name type="scientific">Acidicapsa dinghuensis</name>
    <dbReference type="NCBI Taxonomy" id="2218256"/>
    <lineage>
        <taxon>Bacteria</taxon>
        <taxon>Pseudomonadati</taxon>
        <taxon>Acidobacteriota</taxon>
        <taxon>Terriglobia</taxon>
        <taxon>Terriglobales</taxon>
        <taxon>Acidobacteriaceae</taxon>
        <taxon>Acidicapsa</taxon>
    </lineage>
</organism>
<protein>
    <submittedName>
        <fullName evidence="2">DUF2127 domain-containing protein</fullName>
    </submittedName>
</protein>
<name>A0ABW1EIF7_9BACT</name>
<feature type="transmembrane region" description="Helical" evidence="1">
    <location>
        <begin position="81"/>
        <end position="101"/>
    </location>
</feature>
<comment type="caution">
    <text evidence="2">The sequence shown here is derived from an EMBL/GenBank/DDBJ whole genome shotgun (WGS) entry which is preliminary data.</text>
</comment>
<evidence type="ECO:0000256" key="1">
    <source>
        <dbReference type="SAM" id="Phobius"/>
    </source>
</evidence>
<reference evidence="3" key="1">
    <citation type="journal article" date="2019" name="Int. J. Syst. Evol. Microbiol.">
        <title>The Global Catalogue of Microorganisms (GCM) 10K type strain sequencing project: providing services to taxonomists for standard genome sequencing and annotation.</title>
        <authorList>
            <consortium name="The Broad Institute Genomics Platform"/>
            <consortium name="The Broad Institute Genome Sequencing Center for Infectious Disease"/>
            <person name="Wu L."/>
            <person name="Ma J."/>
        </authorList>
    </citation>
    <scope>NUCLEOTIDE SEQUENCE [LARGE SCALE GENOMIC DNA]</scope>
    <source>
        <strain evidence="3">JCM 4087</strain>
    </source>
</reference>
<gene>
    <name evidence="2" type="ORF">ACFPT7_17380</name>
</gene>
<feature type="transmembrane region" description="Helical" evidence="1">
    <location>
        <begin position="20"/>
        <end position="39"/>
    </location>
</feature>
<keyword evidence="1" id="KW-0812">Transmembrane</keyword>
<keyword evidence="3" id="KW-1185">Reference proteome</keyword>
<evidence type="ECO:0000313" key="2">
    <source>
        <dbReference type="EMBL" id="MFC5864082.1"/>
    </source>
</evidence>
<dbReference type="Proteomes" id="UP001596091">
    <property type="component" value="Unassembled WGS sequence"/>
</dbReference>
<keyword evidence="1" id="KW-0472">Membrane</keyword>
<accession>A0ABW1EIF7</accession>
<proteinExistence type="predicted"/>
<dbReference type="EMBL" id="JBHSPH010000008">
    <property type="protein sequence ID" value="MFC5864082.1"/>
    <property type="molecule type" value="Genomic_DNA"/>
</dbReference>
<dbReference type="RefSeq" id="WP_263340936.1">
    <property type="nucleotide sequence ID" value="NZ_JAGSYH010000006.1"/>
</dbReference>
<sequence>MPRSGVRKKRNRWLELIATYKLLQSILLIAVAVGALKLVHKDVADVLGNLATAMRMNTDGRVLSFLLEKASLLTDHRLRQISFFLFFYAGLGFLEGLGLMLEKVWAEYLTAILTASFLPLEIFELMHRVTSIRVALLFVNLAVLAYLVAHLIDRKRTVRRW</sequence>
<feature type="transmembrane region" description="Helical" evidence="1">
    <location>
        <begin position="132"/>
        <end position="152"/>
    </location>
</feature>
<dbReference type="InterPro" id="IPR021125">
    <property type="entry name" value="DUF2127"/>
</dbReference>
<dbReference type="Pfam" id="PF09900">
    <property type="entry name" value="DUF2127"/>
    <property type="match status" value="1"/>
</dbReference>